<name>A0A2T4HBK8_FUSCU</name>
<feature type="compositionally biased region" description="Acidic residues" evidence="1">
    <location>
        <begin position="312"/>
        <end position="331"/>
    </location>
</feature>
<organism evidence="2 3">
    <name type="scientific">Fusarium culmorum</name>
    <dbReference type="NCBI Taxonomy" id="5516"/>
    <lineage>
        <taxon>Eukaryota</taxon>
        <taxon>Fungi</taxon>
        <taxon>Dikarya</taxon>
        <taxon>Ascomycota</taxon>
        <taxon>Pezizomycotina</taxon>
        <taxon>Sordariomycetes</taxon>
        <taxon>Hypocreomycetidae</taxon>
        <taxon>Hypocreales</taxon>
        <taxon>Nectriaceae</taxon>
        <taxon>Fusarium</taxon>
    </lineage>
</organism>
<dbReference type="GO" id="GO:0016538">
    <property type="term" value="F:cyclin-dependent protein serine/threonine kinase regulator activity"/>
    <property type="evidence" value="ECO:0007669"/>
    <property type="project" value="TreeGrafter"/>
</dbReference>
<dbReference type="PANTHER" id="PTHR15615">
    <property type="match status" value="1"/>
</dbReference>
<evidence type="ECO:0000256" key="1">
    <source>
        <dbReference type="SAM" id="MobiDB-lite"/>
    </source>
</evidence>
<feature type="region of interest" description="Disordered" evidence="1">
    <location>
        <begin position="307"/>
        <end position="337"/>
    </location>
</feature>
<evidence type="ECO:0000313" key="3">
    <source>
        <dbReference type="Proteomes" id="UP000241587"/>
    </source>
</evidence>
<protein>
    <submittedName>
        <fullName evidence="2">Nuc-1 negative regulatory protein preg</fullName>
    </submittedName>
</protein>
<comment type="caution">
    <text evidence="2">The sequence shown here is derived from an EMBL/GenBank/DDBJ whole genome shotgun (WGS) entry which is preliminary data.</text>
</comment>
<dbReference type="InterPro" id="IPR013922">
    <property type="entry name" value="Cyclin_PHO80-like"/>
</dbReference>
<dbReference type="Proteomes" id="UP000241587">
    <property type="component" value="Unassembled WGS sequence"/>
</dbReference>
<gene>
    <name evidence="2" type="ORF">FCULG_00004165</name>
</gene>
<accession>A0A2T4HBK8</accession>
<keyword evidence="3" id="KW-1185">Reference proteome</keyword>
<dbReference type="EMBL" id="PVEM01000001">
    <property type="protein sequence ID" value="PTD13192.1"/>
    <property type="molecule type" value="Genomic_DNA"/>
</dbReference>
<sequence>MLKTSPALSASANASPTAFRYATSSPQHSSKPSPALRRRPSTRSNASSATDAMKSSPIQRPRQYVANDPGIHGSPNEAQRPPSSLSQKASAQPSQSPHPAPPHDPPRTNLSPAPIDPLATVAANSSPQTSKRPKPDTPPSKVLPDRYEFCAIEDMVELVAHMLSELITTNDAIRISNGGLTRFHSRTPPGISVRDYLHRLARHATLTPPLLLAMVYYIDRLCAMYQEFTINTLTVHRFLITAATVAAKGLSDSFWNNTTYARVGGVRVAELKLLELEFLYRVDWKIVPNPEVLVAYYKGLVERTPGYVLESDGSDEEDEEDDDDEDIEDCDNAASEN</sequence>
<feature type="compositionally biased region" description="Low complexity" evidence="1">
    <location>
        <begin position="1"/>
        <end position="18"/>
    </location>
</feature>
<dbReference type="PANTHER" id="PTHR15615:SF117">
    <property type="entry name" value="PHO85 CYCLIN PHO80"/>
    <property type="match status" value="1"/>
</dbReference>
<feature type="compositionally biased region" description="Low complexity" evidence="1">
    <location>
        <begin position="81"/>
        <end position="95"/>
    </location>
</feature>
<evidence type="ECO:0000313" key="2">
    <source>
        <dbReference type="EMBL" id="PTD13192.1"/>
    </source>
</evidence>
<dbReference type="InterPro" id="IPR036915">
    <property type="entry name" value="Cyclin-like_sf"/>
</dbReference>
<dbReference type="GO" id="GO:0000307">
    <property type="term" value="C:cyclin-dependent protein kinase holoenzyme complex"/>
    <property type="evidence" value="ECO:0007669"/>
    <property type="project" value="TreeGrafter"/>
</dbReference>
<dbReference type="OrthoDB" id="337735at2759"/>
<dbReference type="AlphaFoldDB" id="A0A2T4HBK8"/>
<dbReference type="GO" id="GO:0019901">
    <property type="term" value="F:protein kinase binding"/>
    <property type="evidence" value="ECO:0007669"/>
    <property type="project" value="InterPro"/>
</dbReference>
<dbReference type="Pfam" id="PF08613">
    <property type="entry name" value="Cyclin"/>
    <property type="match status" value="1"/>
</dbReference>
<dbReference type="CDD" id="cd20558">
    <property type="entry name" value="CYCLIN_ScPCL7-like"/>
    <property type="match status" value="1"/>
</dbReference>
<dbReference type="GO" id="GO:0005634">
    <property type="term" value="C:nucleus"/>
    <property type="evidence" value="ECO:0007669"/>
    <property type="project" value="TreeGrafter"/>
</dbReference>
<dbReference type="Gene3D" id="1.10.472.10">
    <property type="entry name" value="Cyclin-like"/>
    <property type="match status" value="1"/>
</dbReference>
<dbReference type="OMA" id="NDRQHDH"/>
<dbReference type="SUPFAM" id="SSF47954">
    <property type="entry name" value="Cyclin-like"/>
    <property type="match status" value="1"/>
</dbReference>
<proteinExistence type="predicted"/>
<feature type="compositionally biased region" description="Polar residues" evidence="1">
    <location>
        <begin position="22"/>
        <end position="32"/>
    </location>
</feature>
<feature type="region of interest" description="Disordered" evidence="1">
    <location>
        <begin position="1"/>
        <end position="142"/>
    </location>
</feature>
<reference evidence="2 3" key="1">
    <citation type="submission" date="2018-02" db="EMBL/GenBank/DDBJ databases">
        <title>Fusarium culmorum secondary metabolites in fungal-bacterial-plant interactions.</title>
        <authorList>
            <person name="Schmidt R."/>
        </authorList>
    </citation>
    <scope>NUCLEOTIDE SEQUENCE [LARGE SCALE GENOMIC DNA]</scope>
    <source>
        <strain evidence="2 3">PV</strain>
    </source>
</reference>